<dbReference type="PANTHER" id="PTHR21456">
    <property type="entry name" value="FAMILY WITH SEQUENCE SIMILARITY 102"/>
    <property type="match status" value="1"/>
</dbReference>
<dbReference type="Pfam" id="PF10358">
    <property type="entry name" value="NT-C2"/>
    <property type="match status" value="1"/>
</dbReference>
<dbReference type="AlphaFoldDB" id="A0A2A9NU24"/>
<feature type="compositionally biased region" description="Low complexity" evidence="1">
    <location>
        <begin position="237"/>
        <end position="261"/>
    </location>
</feature>
<dbReference type="EMBL" id="KZ301991">
    <property type="protein sequence ID" value="PFH51153.1"/>
    <property type="molecule type" value="Genomic_DNA"/>
</dbReference>
<dbReference type="PROSITE" id="PS51840">
    <property type="entry name" value="C2_NT"/>
    <property type="match status" value="1"/>
</dbReference>
<dbReference type="Proteomes" id="UP000242287">
    <property type="component" value="Unassembled WGS sequence"/>
</dbReference>
<protein>
    <recommendedName>
        <fullName evidence="2">C2 NT-type domain-containing protein</fullName>
    </recommendedName>
</protein>
<sequence length="632" mass="68588">MLLKPTTDFCLPLHCQDDSYINTPPQRLAVDTPLYSRGKHGNRSAPNLLEQVSQQSIVPSHPTHTPLQHFSHRHAYFRARIDIHQISNVPLVNGKFSVRWKIKNVHSPPGPKNGLFGIVKGKSRPSTPLKMEFSQSEKGKSKDDVIESDDAPSHANSLNGDFEAALPSVVVSSFSPVRTNTFSSIDSRSSTSSSSSATLPTSGRSSLYSPDPSSSSVLSPRFSPFGFNARSTPSHLSFASPTVVPTPTFSPRTVSSPTLLPLSPPVPLTAVPSTARQHAPAANESMSRSSGETRPVDLKDHSVKWQHSINTVLRLDIARHTGALTPSPMKLIVIQHAVRNDPGSIRHNQQFGSVHIDLAKYVDRGAVEQKFLLKDSKSNTTIKLTINLENMGTGANYVTSPVPKGEISSSITCLLEKDLHLTMPRSIDARGRGLNQGVAEWGQKERSTSRHTRKSGQLSDLDDSESITGRSIPFSVENLQAAHGTKTTEALIDAIFNPVMTSERSKESPFTIYVSPGEIDSESNRNPLEVNLNKDRGLGEEASIYSSASSDCACTAARTVSSSSSSMAPSLVSSIGSSKHSRRDRKLQLQLDLEQQDLDEVGQPLPSGHLAGVKGWWKKRVSSRPGTPTFGR</sequence>
<evidence type="ECO:0000259" key="2">
    <source>
        <dbReference type="PROSITE" id="PS51840"/>
    </source>
</evidence>
<feature type="region of interest" description="Disordered" evidence="1">
    <location>
        <begin position="236"/>
        <end position="296"/>
    </location>
</feature>
<proteinExistence type="predicted"/>
<feature type="region of interest" description="Disordered" evidence="1">
    <location>
        <begin position="182"/>
        <end position="213"/>
    </location>
</feature>
<gene>
    <name evidence="3" type="ORF">AMATHDRAFT_3287</name>
</gene>
<organism evidence="3 4">
    <name type="scientific">Amanita thiersii Skay4041</name>
    <dbReference type="NCBI Taxonomy" id="703135"/>
    <lineage>
        <taxon>Eukaryota</taxon>
        <taxon>Fungi</taxon>
        <taxon>Dikarya</taxon>
        <taxon>Basidiomycota</taxon>
        <taxon>Agaricomycotina</taxon>
        <taxon>Agaricomycetes</taxon>
        <taxon>Agaricomycetidae</taxon>
        <taxon>Agaricales</taxon>
        <taxon>Pluteineae</taxon>
        <taxon>Amanitaceae</taxon>
        <taxon>Amanita</taxon>
    </lineage>
</organism>
<dbReference type="OrthoDB" id="3365224at2759"/>
<feature type="region of interest" description="Disordered" evidence="1">
    <location>
        <begin position="111"/>
        <end position="159"/>
    </location>
</feature>
<feature type="domain" description="C2 NT-type" evidence="2">
    <location>
        <begin position="67"/>
        <end position="390"/>
    </location>
</feature>
<evidence type="ECO:0000313" key="4">
    <source>
        <dbReference type="Proteomes" id="UP000242287"/>
    </source>
</evidence>
<dbReference type="PANTHER" id="PTHR21456:SF1">
    <property type="entry name" value="C2 NT-TYPE DOMAIN-CONTAINING PROTEIN"/>
    <property type="match status" value="1"/>
</dbReference>
<evidence type="ECO:0000256" key="1">
    <source>
        <dbReference type="SAM" id="MobiDB-lite"/>
    </source>
</evidence>
<dbReference type="STRING" id="703135.A0A2A9NU24"/>
<dbReference type="InterPro" id="IPR019448">
    <property type="entry name" value="NT-C2"/>
</dbReference>
<feature type="region of interest" description="Disordered" evidence="1">
    <location>
        <begin position="438"/>
        <end position="467"/>
    </location>
</feature>
<name>A0A2A9NU24_9AGAR</name>
<reference evidence="3 4" key="1">
    <citation type="submission" date="2014-02" db="EMBL/GenBank/DDBJ databases">
        <title>Transposable element dynamics among asymbiotic and ectomycorrhizal Amanita fungi.</title>
        <authorList>
            <consortium name="DOE Joint Genome Institute"/>
            <person name="Hess J."/>
            <person name="Skrede I."/>
            <person name="Wolfe B."/>
            <person name="LaButti K."/>
            <person name="Ohm R.A."/>
            <person name="Grigoriev I.V."/>
            <person name="Pringle A."/>
        </authorList>
    </citation>
    <scope>NUCLEOTIDE SEQUENCE [LARGE SCALE GENOMIC DNA]</scope>
    <source>
        <strain evidence="3 4">SKay4041</strain>
    </source>
</reference>
<feature type="compositionally biased region" description="Basic and acidic residues" evidence="1">
    <location>
        <begin position="135"/>
        <end position="145"/>
    </location>
</feature>
<dbReference type="InterPro" id="IPR039931">
    <property type="entry name" value="EEIG1/2-like"/>
</dbReference>
<accession>A0A2A9NU24</accession>
<keyword evidence="4" id="KW-1185">Reference proteome</keyword>
<evidence type="ECO:0000313" key="3">
    <source>
        <dbReference type="EMBL" id="PFH51153.1"/>
    </source>
</evidence>